<dbReference type="InterPro" id="IPR051495">
    <property type="entry name" value="Epithelial_Barrier/Signaling"/>
</dbReference>
<evidence type="ECO:0000259" key="1">
    <source>
        <dbReference type="PROSITE" id="PS50041"/>
    </source>
</evidence>
<dbReference type="SMART" id="SM00539">
    <property type="entry name" value="NIDO"/>
    <property type="match status" value="1"/>
</dbReference>
<dbReference type="InterPro" id="IPR016187">
    <property type="entry name" value="CTDL_fold"/>
</dbReference>
<proteinExistence type="predicted"/>
<evidence type="ECO:0000313" key="4">
    <source>
        <dbReference type="WBParaSite" id="PSU_v2.g6864.t1"/>
    </source>
</evidence>
<feature type="domain" description="NIDO" evidence="2">
    <location>
        <begin position="117"/>
        <end position="277"/>
    </location>
</feature>
<dbReference type="WBParaSite" id="PSU_v2.g6864.t1">
    <property type="protein sequence ID" value="PSU_v2.g6864.t1"/>
    <property type="gene ID" value="PSU_v2.g6864"/>
</dbReference>
<sequence length="472" mass="53592">MISFFIINFSTLAEKKAGKMEKQYLITVLAVLFATVHAIVEVEDFFPFGISNGDEYLESGDDTSSLEQNLSVMFPFFGYNHSSLWVNVNGAISFNAPISTYTPRCAPVHHEYRMISPFWADVDTQAETPTPRSAITYRESTASADLQKAKDEIVNAFPDLSHFNPTWSYIVTWYNVTFFHDIPTRTIRNTFQATITTDGRHSFAIFYYNKIQWTTGRASNGHHEKGIGGTPAQIGFDAGDYHNRTMLDVSCKDSVINVSSLSNVGKPGVFVFRIDSAEIIKPQIASIIAVREFPEGIKCPPNSIQLRTNESVCYSFHPSLSQFVVAERECNSFGANLVSLKNKYTGVYIPQLANLLFKHLEVEEFWTNAHRLIDESTFTWTDGKDFQYKNWKNNESEEKETINDCVAVNLEKGFWFPENCFSRLPFVCEFYGKGKEVPPTALVLEEFPDLPKHISNAQNEMDTPFSIYSMNY</sequence>
<accession>A0A914Z2C5</accession>
<dbReference type="Proteomes" id="UP000887577">
    <property type="component" value="Unplaced"/>
</dbReference>
<organism evidence="3 4">
    <name type="scientific">Panagrolaimus superbus</name>
    <dbReference type="NCBI Taxonomy" id="310955"/>
    <lineage>
        <taxon>Eukaryota</taxon>
        <taxon>Metazoa</taxon>
        <taxon>Ecdysozoa</taxon>
        <taxon>Nematoda</taxon>
        <taxon>Chromadorea</taxon>
        <taxon>Rhabditida</taxon>
        <taxon>Tylenchina</taxon>
        <taxon>Panagrolaimomorpha</taxon>
        <taxon>Panagrolaimoidea</taxon>
        <taxon>Panagrolaimidae</taxon>
        <taxon>Panagrolaimus</taxon>
    </lineage>
</organism>
<dbReference type="InterPro" id="IPR016186">
    <property type="entry name" value="C-type_lectin-like/link_sf"/>
</dbReference>
<protein>
    <submittedName>
        <fullName evidence="4">Uncharacterized protein</fullName>
    </submittedName>
</protein>
<dbReference type="Pfam" id="PF06119">
    <property type="entry name" value="NIDO"/>
    <property type="match status" value="1"/>
</dbReference>
<dbReference type="Pfam" id="PF00059">
    <property type="entry name" value="Lectin_C"/>
    <property type="match status" value="1"/>
</dbReference>
<dbReference type="PANTHER" id="PTHR13802">
    <property type="entry name" value="MUCIN 4-RELATED"/>
    <property type="match status" value="1"/>
</dbReference>
<dbReference type="SUPFAM" id="SSF56436">
    <property type="entry name" value="C-type lectin-like"/>
    <property type="match status" value="1"/>
</dbReference>
<dbReference type="SMART" id="SM00034">
    <property type="entry name" value="CLECT"/>
    <property type="match status" value="1"/>
</dbReference>
<name>A0A914Z2C5_9BILA</name>
<dbReference type="AlphaFoldDB" id="A0A914Z2C5"/>
<dbReference type="PANTHER" id="PTHR13802:SF59">
    <property type="entry name" value="SUSHI DOMAIN-CONTAINING PROTEIN 2"/>
    <property type="match status" value="1"/>
</dbReference>
<dbReference type="InterPro" id="IPR001304">
    <property type="entry name" value="C-type_lectin-like"/>
</dbReference>
<keyword evidence="3" id="KW-1185">Reference proteome</keyword>
<reference evidence="4" key="1">
    <citation type="submission" date="2022-11" db="UniProtKB">
        <authorList>
            <consortium name="WormBaseParasite"/>
        </authorList>
    </citation>
    <scope>IDENTIFICATION</scope>
</reference>
<evidence type="ECO:0000259" key="2">
    <source>
        <dbReference type="PROSITE" id="PS51220"/>
    </source>
</evidence>
<dbReference type="CDD" id="cd00037">
    <property type="entry name" value="CLECT"/>
    <property type="match status" value="1"/>
</dbReference>
<feature type="domain" description="C-type lectin" evidence="1">
    <location>
        <begin position="309"/>
        <end position="429"/>
    </location>
</feature>
<dbReference type="Gene3D" id="3.10.100.10">
    <property type="entry name" value="Mannose-Binding Protein A, subunit A"/>
    <property type="match status" value="1"/>
</dbReference>
<dbReference type="InterPro" id="IPR003886">
    <property type="entry name" value="NIDO_dom"/>
</dbReference>
<dbReference type="PROSITE" id="PS50041">
    <property type="entry name" value="C_TYPE_LECTIN_2"/>
    <property type="match status" value="1"/>
</dbReference>
<dbReference type="PROSITE" id="PS51220">
    <property type="entry name" value="NIDO"/>
    <property type="match status" value="1"/>
</dbReference>
<evidence type="ECO:0000313" key="3">
    <source>
        <dbReference type="Proteomes" id="UP000887577"/>
    </source>
</evidence>
<dbReference type="GO" id="GO:0007160">
    <property type="term" value="P:cell-matrix adhesion"/>
    <property type="evidence" value="ECO:0007669"/>
    <property type="project" value="InterPro"/>
</dbReference>